<evidence type="ECO:0000313" key="2">
    <source>
        <dbReference type="Proteomes" id="UP001172457"/>
    </source>
</evidence>
<evidence type="ECO:0000313" key="1">
    <source>
        <dbReference type="EMBL" id="KAJ9540886.1"/>
    </source>
</evidence>
<proteinExistence type="predicted"/>
<accession>A0AA38SS09</accession>
<protein>
    <submittedName>
        <fullName evidence="1">Uncharacterized protein</fullName>
    </submittedName>
</protein>
<dbReference type="EMBL" id="JARYMX010000007">
    <property type="protein sequence ID" value="KAJ9540886.1"/>
    <property type="molecule type" value="Genomic_DNA"/>
</dbReference>
<comment type="caution">
    <text evidence="1">The sequence shown here is derived from an EMBL/GenBank/DDBJ whole genome shotgun (WGS) entry which is preliminary data.</text>
</comment>
<name>A0AA38SS09_9ASTR</name>
<keyword evidence="2" id="KW-1185">Reference proteome</keyword>
<organism evidence="1 2">
    <name type="scientific">Centaurea solstitialis</name>
    <name type="common">yellow star-thistle</name>
    <dbReference type="NCBI Taxonomy" id="347529"/>
    <lineage>
        <taxon>Eukaryota</taxon>
        <taxon>Viridiplantae</taxon>
        <taxon>Streptophyta</taxon>
        <taxon>Embryophyta</taxon>
        <taxon>Tracheophyta</taxon>
        <taxon>Spermatophyta</taxon>
        <taxon>Magnoliopsida</taxon>
        <taxon>eudicotyledons</taxon>
        <taxon>Gunneridae</taxon>
        <taxon>Pentapetalae</taxon>
        <taxon>asterids</taxon>
        <taxon>campanulids</taxon>
        <taxon>Asterales</taxon>
        <taxon>Asteraceae</taxon>
        <taxon>Carduoideae</taxon>
        <taxon>Cardueae</taxon>
        <taxon>Centaureinae</taxon>
        <taxon>Centaurea</taxon>
    </lineage>
</organism>
<dbReference type="AlphaFoldDB" id="A0AA38SS09"/>
<sequence length="238" mass="27599">MEKAVVNNRLVGSISNQRFGFILMKGERFWVFWIFSVQLQSSKWGTMGAPQKALPRICFYRGWGTGVGSYENDVNLRKCEDDSQLHIFGYDGQVHEGLTRFVRVKMIKGGDLVKAVFIDRMNNCITLSRLFIDEEFIFPKDFNRVSDFQNTDDEIDQSSTSSSSSNNHSIEEIPLQYIEKRWQKNLISSEILKKHHWDREGNGCLVNDMDKFEDFVSKMEDLKRNLEASGCRVPCRNT</sequence>
<dbReference type="Proteomes" id="UP001172457">
    <property type="component" value="Chromosome 7"/>
</dbReference>
<gene>
    <name evidence="1" type="ORF">OSB04_027392</name>
</gene>
<reference evidence="1" key="1">
    <citation type="submission" date="2023-03" db="EMBL/GenBank/DDBJ databases">
        <title>Chromosome-scale reference genome and RAD-based genetic map of yellow starthistle (Centaurea solstitialis) reveal putative structural variation and QTLs associated with invader traits.</title>
        <authorList>
            <person name="Reatini B."/>
            <person name="Cang F.A."/>
            <person name="Jiang Q."/>
            <person name="Mckibben M.T.W."/>
            <person name="Barker M.S."/>
            <person name="Rieseberg L.H."/>
            <person name="Dlugosch K.M."/>
        </authorList>
    </citation>
    <scope>NUCLEOTIDE SEQUENCE</scope>
    <source>
        <strain evidence="1">CAN-66</strain>
        <tissue evidence="1">Leaf</tissue>
    </source>
</reference>